<name>K9ZZ13_DEIPD</name>
<sequence>MTGCQTELETLRLELAQRNQLIRDLHDELSRERQRGQVLYQLSRTLDLQRLLSLLDDTLQRLGLFDAYLITFHDVKSGGLICRQVYLPASFAGMQALLKDHRFSVEEPTPIARAYREAQTVVIHLEDIDQSDSRLRQGFEWWQATSLAAIPIPYADGVIGVINGFRQHGRIERQQLQVLEEHLELYNAPLRHALLLGELKQDQAAVEAALEKHAYLLRFITEINALTSVQRIFEVTLEQLLPAYHFDLAVLGLVEDGVGLVIRQVSIRDPGHEELRQRLLGLIREPAPLDITYGASVYALLQNTPLLIADADAVRHLPMTPADRAVLEAVPEIRTILHTPIREHGRAVGILSLMSLSRVQVPDAKDQELIELLASFVGTVITSAQLYEVVEGQKSQIEALNRELQKDISTLDEAVRRDALTGLLNFGAFGSELQRRIDEAQHDPEQAALSVVLLDIDHFKVLNDTYGHLAGNMVLQELAQRLGQALRSVDVACRFGGEEFAVILPQCDLDGALMIAERLRQRVSGQPFQVDGRSLVLTISLGVAKRQPGEGGEALLARADEVLYRAKTLGRNRVELSVSGEDEAEN</sequence>
<dbReference type="GO" id="GO:1902201">
    <property type="term" value="P:negative regulation of bacterial-type flagellum-dependent cell motility"/>
    <property type="evidence" value="ECO:0007669"/>
    <property type="project" value="TreeGrafter"/>
</dbReference>
<accession>K9ZZ13</accession>
<evidence type="ECO:0000256" key="1">
    <source>
        <dbReference type="SAM" id="Coils"/>
    </source>
</evidence>
<dbReference type="NCBIfam" id="TIGR00254">
    <property type="entry name" value="GGDEF"/>
    <property type="match status" value="1"/>
</dbReference>
<dbReference type="STRING" id="937777.Deipe_1286"/>
<dbReference type="CDD" id="cd01949">
    <property type="entry name" value="GGDEF"/>
    <property type="match status" value="1"/>
</dbReference>
<dbReference type="SMART" id="SM00065">
    <property type="entry name" value="GAF"/>
    <property type="match status" value="2"/>
</dbReference>
<dbReference type="Gene3D" id="3.30.450.40">
    <property type="match status" value="2"/>
</dbReference>
<dbReference type="Pfam" id="PF00990">
    <property type="entry name" value="GGDEF"/>
    <property type="match status" value="1"/>
</dbReference>
<dbReference type="RefSeq" id="WP_015235144.1">
    <property type="nucleotide sequence ID" value="NC_019793.1"/>
</dbReference>
<dbReference type="Gene3D" id="3.30.70.270">
    <property type="match status" value="1"/>
</dbReference>
<keyword evidence="1" id="KW-0175">Coiled coil</keyword>
<protein>
    <submittedName>
        <fullName evidence="3">Diguanylate cyclase (GGDEF) domain-containing protein</fullName>
    </submittedName>
</protein>
<evidence type="ECO:0000259" key="2">
    <source>
        <dbReference type="PROSITE" id="PS50887"/>
    </source>
</evidence>
<dbReference type="InterPro" id="IPR000160">
    <property type="entry name" value="GGDEF_dom"/>
</dbReference>
<organism evidence="3 4">
    <name type="scientific">Deinococcus peraridilitoris (strain DSM 19664 / LMG 22246 / CIP 109416 / KR-200)</name>
    <dbReference type="NCBI Taxonomy" id="937777"/>
    <lineage>
        <taxon>Bacteria</taxon>
        <taxon>Thermotogati</taxon>
        <taxon>Deinococcota</taxon>
        <taxon>Deinococci</taxon>
        <taxon>Deinococcales</taxon>
        <taxon>Deinococcaceae</taxon>
        <taxon>Deinococcus</taxon>
    </lineage>
</organism>
<dbReference type="GO" id="GO:0005886">
    <property type="term" value="C:plasma membrane"/>
    <property type="evidence" value="ECO:0007669"/>
    <property type="project" value="TreeGrafter"/>
</dbReference>
<feature type="coiled-coil region" evidence="1">
    <location>
        <begin position="387"/>
        <end position="417"/>
    </location>
</feature>
<evidence type="ECO:0000313" key="3">
    <source>
        <dbReference type="EMBL" id="AFZ66836.1"/>
    </source>
</evidence>
<dbReference type="HOGENOM" id="CLU_465196_0_0_0"/>
<dbReference type="GO" id="GO:0052621">
    <property type="term" value="F:diguanylate cyclase activity"/>
    <property type="evidence" value="ECO:0007669"/>
    <property type="project" value="TreeGrafter"/>
</dbReference>
<reference evidence="4" key="1">
    <citation type="submission" date="2012-03" db="EMBL/GenBank/DDBJ databases">
        <title>Complete sequence of chromosome of Deinococcus peraridilitoris DSM 19664.</title>
        <authorList>
            <person name="Lucas S."/>
            <person name="Copeland A."/>
            <person name="Lapidus A."/>
            <person name="Glavina del Rio T."/>
            <person name="Dalin E."/>
            <person name="Tice H."/>
            <person name="Bruce D."/>
            <person name="Goodwin L."/>
            <person name="Pitluck S."/>
            <person name="Peters L."/>
            <person name="Mikhailova N."/>
            <person name="Lu M."/>
            <person name="Kyrpides N."/>
            <person name="Mavromatis K."/>
            <person name="Ivanova N."/>
            <person name="Brettin T."/>
            <person name="Detter J.C."/>
            <person name="Han C."/>
            <person name="Larimer F."/>
            <person name="Land M."/>
            <person name="Hauser L."/>
            <person name="Markowitz V."/>
            <person name="Cheng J.-F."/>
            <person name="Hugenholtz P."/>
            <person name="Woyke T."/>
            <person name="Wu D."/>
            <person name="Pukall R."/>
            <person name="Steenblock K."/>
            <person name="Brambilla E."/>
            <person name="Klenk H.-P."/>
            <person name="Eisen J.A."/>
        </authorList>
    </citation>
    <scope>NUCLEOTIDE SEQUENCE [LARGE SCALE GENOMIC DNA]</scope>
    <source>
        <strain evidence="4">DSM 19664 / LMG 22246 / CIP 109416 / KR-200</strain>
    </source>
</reference>
<feature type="domain" description="GGDEF" evidence="2">
    <location>
        <begin position="447"/>
        <end position="579"/>
    </location>
</feature>
<dbReference type="OrthoDB" id="9805474at2"/>
<dbReference type="InterPro" id="IPR029787">
    <property type="entry name" value="Nucleotide_cyclase"/>
</dbReference>
<dbReference type="EMBL" id="CP003382">
    <property type="protein sequence ID" value="AFZ66836.1"/>
    <property type="molecule type" value="Genomic_DNA"/>
</dbReference>
<dbReference type="InterPro" id="IPR003018">
    <property type="entry name" value="GAF"/>
</dbReference>
<dbReference type="Proteomes" id="UP000010467">
    <property type="component" value="Chromosome"/>
</dbReference>
<evidence type="ECO:0000313" key="4">
    <source>
        <dbReference type="Proteomes" id="UP000010467"/>
    </source>
</evidence>
<dbReference type="KEGG" id="dpd:Deipe_1286"/>
<proteinExistence type="predicted"/>
<dbReference type="SUPFAM" id="SSF55781">
    <property type="entry name" value="GAF domain-like"/>
    <property type="match status" value="2"/>
</dbReference>
<dbReference type="SMART" id="SM00267">
    <property type="entry name" value="GGDEF"/>
    <property type="match status" value="1"/>
</dbReference>
<dbReference type="InterPro" id="IPR029016">
    <property type="entry name" value="GAF-like_dom_sf"/>
</dbReference>
<dbReference type="AlphaFoldDB" id="K9ZZ13"/>
<dbReference type="PANTHER" id="PTHR45138:SF9">
    <property type="entry name" value="DIGUANYLATE CYCLASE DGCM-RELATED"/>
    <property type="match status" value="1"/>
</dbReference>
<dbReference type="InterPro" id="IPR043128">
    <property type="entry name" value="Rev_trsase/Diguanyl_cyclase"/>
</dbReference>
<dbReference type="eggNOG" id="COG3706">
    <property type="taxonomic scope" value="Bacteria"/>
</dbReference>
<dbReference type="Pfam" id="PF01590">
    <property type="entry name" value="GAF"/>
    <property type="match status" value="1"/>
</dbReference>
<gene>
    <name evidence="3" type="ordered locus">Deipe_1286</name>
</gene>
<dbReference type="PATRIC" id="fig|937777.3.peg.1288"/>
<dbReference type="Pfam" id="PF13185">
    <property type="entry name" value="GAF_2"/>
    <property type="match status" value="1"/>
</dbReference>
<dbReference type="PROSITE" id="PS50887">
    <property type="entry name" value="GGDEF"/>
    <property type="match status" value="1"/>
</dbReference>
<dbReference type="InterPro" id="IPR050469">
    <property type="entry name" value="Diguanylate_Cyclase"/>
</dbReference>
<keyword evidence="4" id="KW-1185">Reference proteome</keyword>
<dbReference type="GO" id="GO:0043709">
    <property type="term" value="P:cell adhesion involved in single-species biofilm formation"/>
    <property type="evidence" value="ECO:0007669"/>
    <property type="project" value="TreeGrafter"/>
</dbReference>
<dbReference type="PANTHER" id="PTHR45138">
    <property type="entry name" value="REGULATORY COMPONENTS OF SENSORY TRANSDUCTION SYSTEM"/>
    <property type="match status" value="1"/>
</dbReference>
<dbReference type="SUPFAM" id="SSF55073">
    <property type="entry name" value="Nucleotide cyclase"/>
    <property type="match status" value="1"/>
</dbReference>
<dbReference type="FunFam" id="3.30.70.270:FF:000001">
    <property type="entry name" value="Diguanylate cyclase domain protein"/>
    <property type="match status" value="1"/>
</dbReference>